<sequence length="231" mass="25866">LPVQVLLDAAKSGFDLDADVEEVKADDKINIYDPSGRKMAFKGAVRLSLALQEERSRRVVFFVKRGNDNTIVLGTNVLRARLCRLQPLLKPVAEMKRNSVSVQTLCSDSEKRAVAPQTAPFPKSNPRKSSSKGFPRERVKEKKLVEKEVAKPLSTTIAARVYLKPGETNQRNVNVNNTANKDATAVKIEKRKHRGFQAYYAKDVKQKRHEVEDEANKSLSDVKAFFAILAC</sequence>
<feature type="region of interest" description="Disordered" evidence="1">
    <location>
        <begin position="106"/>
        <end position="139"/>
    </location>
</feature>
<organism evidence="2">
    <name type="scientific">Haemonchus placei</name>
    <name type="common">Barber's pole worm</name>
    <dbReference type="NCBI Taxonomy" id="6290"/>
    <lineage>
        <taxon>Eukaryota</taxon>
        <taxon>Metazoa</taxon>
        <taxon>Ecdysozoa</taxon>
        <taxon>Nematoda</taxon>
        <taxon>Chromadorea</taxon>
        <taxon>Rhabditida</taxon>
        <taxon>Rhabditina</taxon>
        <taxon>Rhabditomorpha</taxon>
        <taxon>Strongyloidea</taxon>
        <taxon>Trichostrongylidae</taxon>
        <taxon>Haemonchus</taxon>
    </lineage>
</organism>
<evidence type="ECO:0000256" key="1">
    <source>
        <dbReference type="SAM" id="MobiDB-lite"/>
    </source>
</evidence>
<dbReference type="WBParaSite" id="HPLM_0001522301-mRNA-1">
    <property type="protein sequence ID" value="HPLM_0001522301-mRNA-1"/>
    <property type="gene ID" value="HPLM_0001522301"/>
</dbReference>
<protein>
    <submittedName>
        <fullName evidence="2">NPL domain-containing protein</fullName>
    </submittedName>
</protein>
<dbReference type="AlphaFoldDB" id="A0A0N4WUA8"/>
<name>A0A0N4WUA8_HAEPC</name>
<evidence type="ECO:0000313" key="2">
    <source>
        <dbReference type="WBParaSite" id="HPLM_0001522301-mRNA-1"/>
    </source>
</evidence>
<reference evidence="2" key="1">
    <citation type="submission" date="2017-02" db="UniProtKB">
        <authorList>
            <consortium name="WormBaseParasite"/>
        </authorList>
    </citation>
    <scope>IDENTIFICATION</scope>
</reference>
<accession>A0A0N4WUA8</accession>
<proteinExistence type="predicted"/>